<comment type="caution">
    <text evidence="2">The sequence shown here is derived from an EMBL/GenBank/DDBJ whole genome shotgun (WGS) entry which is preliminary data.</text>
</comment>
<keyword evidence="1" id="KW-1133">Transmembrane helix</keyword>
<evidence type="ECO:0000313" key="3">
    <source>
        <dbReference type="Proteomes" id="UP000196084"/>
    </source>
</evidence>
<dbReference type="OrthoDB" id="199035at2157"/>
<evidence type="ECO:0000256" key="1">
    <source>
        <dbReference type="SAM" id="Phobius"/>
    </source>
</evidence>
<proteinExistence type="predicted"/>
<dbReference type="Proteomes" id="UP000196084">
    <property type="component" value="Unassembled WGS sequence"/>
</dbReference>
<protein>
    <submittedName>
        <fullName evidence="2">Uncharacterized protein</fullName>
    </submittedName>
</protein>
<keyword evidence="1" id="KW-0472">Membrane</keyword>
<dbReference type="EMBL" id="MWPH01000001">
    <property type="protein sequence ID" value="OVE85746.1"/>
    <property type="molecule type" value="Genomic_DNA"/>
</dbReference>
<gene>
    <name evidence="2" type="ORF">B2G88_02715</name>
</gene>
<feature type="transmembrane region" description="Helical" evidence="1">
    <location>
        <begin position="31"/>
        <end position="51"/>
    </location>
</feature>
<organism evidence="2 3">
    <name type="scientific">Natronolimnobius baerhuensis</name>
    <dbReference type="NCBI Taxonomy" id="253108"/>
    <lineage>
        <taxon>Archaea</taxon>
        <taxon>Methanobacteriati</taxon>
        <taxon>Methanobacteriota</taxon>
        <taxon>Stenosarchaea group</taxon>
        <taxon>Halobacteria</taxon>
        <taxon>Halobacteriales</taxon>
        <taxon>Natrialbaceae</taxon>
        <taxon>Natronolimnobius</taxon>
    </lineage>
</organism>
<keyword evidence="1" id="KW-0812">Transmembrane</keyword>
<dbReference type="AlphaFoldDB" id="A0A202EBW6"/>
<name>A0A202EBW6_9EURY</name>
<sequence>MSPPDETQRTPLSDMDDAELYTVVRRATRDAIFDVVGTLALLGFSLVSLWIGVQTVIEQGTEGAIFAAPFVLLALYCGAAAFNRAPLPSIPFAPAEDGTGRY</sequence>
<reference evidence="2 3" key="1">
    <citation type="submission" date="2017-02" db="EMBL/GenBank/DDBJ databases">
        <title>Natronthermophilus aegyptiacus gen. nov.,sp. nov., an aerobic, extremely halophilic alkalithermophilic archaeon isolated from the athalassohaline Wadi An Natrun, Egypt.</title>
        <authorList>
            <person name="Zhao B."/>
        </authorList>
    </citation>
    <scope>NUCLEOTIDE SEQUENCE [LARGE SCALE GENOMIC DNA]</scope>
    <source>
        <strain evidence="2 3">CGMCC 1.3597</strain>
    </source>
</reference>
<keyword evidence="3" id="KW-1185">Reference proteome</keyword>
<evidence type="ECO:0000313" key="2">
    <source>
        <dbReference type="EMBL" id="OVE85746.1"/>
    </source>
</evidence>
<dbReference type="RefSeq" id="WP_087713900.1">
    <property type="nucleotide sequence ID" value="NZ_MWPH01000001.1"/>
</dbReference>
<feature type="transmembrane region" description="Helical" evidence="1">
    <location>
        <begin position="63"/>
        <end position="82"/>
    </location>
</feature>
<accession>A0A202EBW6</accession>